<organism evidence="2 3">
    <name type="scientific">Bradyrhizobium brasilense</name>
    <dbReference type="NCBI Taxonomy" id="1419277"/>
    <lineage>
        <taxon>Bacteria</taxon>
        <taxon>Pseudomonadati</taxon>
        <taxon>Pseudomonadota</taxon>
        <taxon>Alphaproteobacteria</taxon>
        <taxon>Hyphomicrobiales</taxon>
        <taxon>Nitrobacteraceae</taxon>
        <taxon>Bradyrhizobium</taxon>
    </lineage>
</organism>
<dbReference type="AlphaFoldDB" id="A0A1G7NR70"/>
<accession>A0A1G7NR70</accession>
<dbReference type="Proteomes" id="UP000199245">
    <property type="component" value="Unassembled WGS sequence"/>
</dbReference>
<sequence>MAGTATSAMAPPMSSPAELAESRKQQVLELNGAISLKTSSTSPDRTERRFELCPACREQVPLPRQTATFMAQGAPITLSPLPSARAKPDRVDPGHGSFKTDRGRMARPAISQQAATSISSDADTSACLRLRKSCPRSSITFSRRKAGLGRTKAEAAFSFSRATRSRSSLRRHRSPVVAHDSAKATLRARRL</sequence>
<gene>
    <name evidence="2" type="ORF">SAMN05216337_107212</name>
</gene>
<feature type="compositionally biased region" description="Basic and acidic residues" evidence="1">
    <location>
        <begin position="86"/>
        <end position="104"/>
    </location>
</feature>
<evidence type="ECO:0000313" key="2">
    <source>
        <dbReference type="EMBL" id="SDF76427.1"/>
    </source>
</evidence>
<feature type="region of interest" description="Disordered" evidence="1">
    <location>
        <begin position="78"/>
        <end position="107"/>
    </location>
</feature>
<reference evidence="2 3" key="1">
    <citation type="submission" date="2016-10" db="EMBL/GenBank/DDBJ databases">
        <authorList>
            <person name="de Groot N.N."/>
        </authorList>
    </citation>
    <scope>NUCLEOTIDE SEQUENCE [LARGE SCALE GENOMIC DNA]</scope>
    <source>
        <strain evidence="2 3">R5</strain>
    </source>
</reference>
<evidence type="ECO:0000256" key="1">
    <source>
        <dbReference type="SAM" id="MobiDB-lite"/>
    </source>
</evidence>
<name>A0A1G7NR70_9BRAD</name>
<evidence type="ECO:0000313" key="3">
    <source>
        <dbReference type="Proteomes" id="UP000199245"/>
    </source>
</evidence>
<dbReference type="EMBL" id="FMZW01000072">
    <property type="protein sequence ID" value="SDF76427.1"/>
    <property type="molecule type" value="Genomic_DNA"/>
</dbReference>
<feature type="region of interest" description="Disordered" evidence="1">
    <location>
        <begin position="161"/>
        <end position="191"/>
    </location>
</feature>
<proteinExistence type="predicted"/>
<protein>
    <submittedName>
        <fullName evidence="2">Uncharacterized protein</fullName>
    </submittedName>
</protein>
<feature type="compositionally biased region" description="Basic residues" evidence="1">
    <location>
        <begin position="163"/>
        <end position="174"/>
    </location>
</feature>
<feature type="region of interest" description="Disordered" evidence="1">
    <location>
        <begin position="1"/>
        <end position="25"/>
    </location>
</feature>